<dbReference type="AlphaFoldDB" id="A0A0A1T8T2"/>
<accession>A0A0A1T8T2</accession>
<feature type="domain" description="MOSC" evidence="3">
    <location>
        <begin position="247"/>
        <end position="436"/>
    </location>
</feature>
<proteinExistence type="predicted"/>
<keyword evidence="2" id="KW-0472">Membrane</keyword>
<dbReference type="GO" id="GO:0030151">
    <property type="term" value="F:molybdenum ion binding"/>
    <property type="evidence" value="ECO:0007669"/>
    <property type="project" value="InterPro"/>
</dbReference>
<gene>
    <name evidence="4" type="ORF">VHEMI09112</name>
</gene>
<dbReference type="GO" id="GO:0030170">
    <property type="term" value="F:pyridoxal phosphate binding"/>
    <property type="evidence" value="ECO:0007669"/>
    <property type="project" value="InterPro"/>
</dbReference>
<dbReference type="Proteomes" id="UP000039046">
    <property type="component" value="Unassembled WGS sequence"/>
</dbReference>
<dbReference type="GO" id="GO:0003824">
    <property type="term" value="F:catalytic activity"/>
    <property type="evidence" value="ECO:0007669"/>
    <property type="project" value="InterPro"/>
</dbReference>
<organism evidence="4 5">
    <name type="scientific">[Torrubiella] hemipterigena</name>
    <dbReference type="NCBI Taxonomy" id="1531966"/>
    <lineage>
        <taxon>Eukaryota</taxon>
        <taxon>Fungi</taxon>
        <taxon>Dikarya</taxon>
        <taxon>Ascomycota</taxon>
        <taxon>Pezizomycotina</taxon>
        <taxon>Sordariomycetes</taxon>
        <taxon>Hypocreomycetidae</taxon>
        <taxon>Hypocreales</taxon>
        <taxon>Clavicipitaceae</taxon>
        <taxon>Clavicipitaceae incertae sedis</taxon>
        <taxon>'Torrubiella' clade</taxon>
    </lineage>
</organism>
<dbReference type="SUPFAM" id="SSF141673">
    <property type="entry name" value="MOSC N-terminal domain-like"/>
    <property type="match status" value="1"/>
</dbReference>
<dbReference type="Pfam" id="PF03473">
    <property type="entry name" value="MOSC"/>
    <property type="match status" value="1"/>
</dbReference>
<feature type="region of interest" description="Disordered" evidence="1">
    <location>
        <begin position="361"/>
        <end position="385"/>
    </location>
</feature>
<dbReference type="STRING" id="1531966.A0A0A1T8T2"/>
<keyword evidence="5" id="KW-1185">Reference proteome</keyword>
<dbReference type="PROSITE" id="PS51340">
    <property type="entry name" value="MOSC"/>
    <property type="match status" value="1"/>
</dbReference>
<keyword evidence="2" id="KW-1133">Transmembrane helix</keyword>
<dbReference type="InterPro" id="IPR005303">
    <property type="entry name" value="MOCOS_middle"/>
</dbReference>
<feature type="transmembrane region" description="Helical" evidence="2">
    <location>
        <begin position="20"/>
        <end position="44"/>
    </location>
</feature>
<dbReference type="EMBL" id="CDHN01000005">
    <property type="protein sequence ID" value="CEJ93531.1"/>
    <property type="molecule type" value="Genomic_DNA"/>
</dbReference>
<dbReference type="Pfam" id="PF03476">
    <property type="entry name" value="MOSC_N"/>
    <property type="match status" value="1"/>
</dbReference>
<evidence type="ECO:0000256" key="2">
    <source>
        <dbReference type="SAM" id="Phobius"/>
    </source>
</evidence>
<evidence type="ECO:0000259" key="3">
    <source>
        <dbReference type="PROSITE" id="PS51340"/>
    </source>
</evidence>
<reference evidence="4 5" key="1">
    <citation type="journal article" date="2015" name="Genome Announc.">
        <title>Draft Genome Sequence and Gene Annotation of the Entomopathogenic Fungus Verticillium hemipterigenum.</title>
        <authorList>
            <person name="Horn F."/>
            <person name="Habel A."/>
            <person name="Scharf D.H."/>
            <person name="Dworschak J."/>
            <person name="Brakhage A.A."/>
            <person name="Guthke R."/>
            <person name="Hertweck C."/>
            <person name="Linde J."/>
        </authorList>
    </citation>
    <scope>NUCLEOTIDE SEQUENCE [LARGE SCALE GENOMIC DNA]</scope>
</reference>
<name>A0A0A1T8T2_9HYPO</name>
<keyword evidence="2" id="KW-0812">Transmembrane</keyword>
<sequence>MLLQLVHHVSGMVTYQRALYAIFLLAWAMVLSIAAAYCTGTYFITRRKVSNLCRVGLSRSNMDDQYNSKYALPEGQRSHGATRIKAIFIHPVKSCAPIEVERAILTKGGFQYDRAYAFAVDSGPDTLQFISQRTKPQMSLIQTELWLPGPTSNKNDAMVQAGGCLILTFPDPESPSILKRISTVCETRSLNATSSYSFIIPLSPPTKLEMKPFAIHHRTAHGLDMSSIPSVAAALPKLKKFLGYPPSRTLRLFKCTTDTLHRTDRNLAPLANIGTPAVHGYTDQQPVNINSVSSVHALSACLPEENKPLNALRFRANLWLTGAPAYDEDSWKRCRIVSPSRPPITLSVVCRTSRCPMTNVDPSKGEFTTQKPDDGKRMGKPQPSTTLKEYRTVENGNKAALGYIGMHAVPEDRDLKDASLSQLTLLISVGDTIEVLERGIHLYGSTGNDY</sequence>
<dbReference type="OrthoDB" id="17255at2759"/>
<protein>
    <recommendedName>
        <fullName evidence="3">MOSC domain-containing protein</fullName>
    </recommendedName>
</protein>
<evidence type="ECO:0000313" key="4">
    <source>
        <dbReference type="EMBL" id="CEJ93531.1"/>
    </source>
</evidence>
<evidence type="ECO:0000313" key="5">
    <source>
        <dbReference type="Proteomes" id="UP000039046"/>
    </source>
</evidence>
<dbReference type="HOGENOM" id="CLU_028286_7_1_1"/>
<evidence type="ECO:0000256" key="1">
    <source>
        <dbReference type="SAM" id="MobiDB-lite"/>
    </source>
</evidence>
<dbReference type="InterPro" id="IPR005302">
    <property type="entry name" value="MoCF_Sase_C"/>
</dbReference>